<dbReference type="Proteomes" id="UP001597387">
    <property type="component" value="Unassembled WGS sequence"/>
</dbReference>
<feature type="domain" description="Ricin B lectin" evidence="1">
    <location>
        <begin position="421"/>
        <end position="492"/>
    </location>
</feature>
<dbReference type="InterPro" id="IPR035992">
    <property type="entry name" value="Ricin_B-like_lectins"/>
</dbReference>
<keyword evidence="4" id="KW-1185">Reference proteome</keyword>
<evidence type="ECO:0000259" key="2">
    <source>
        <dbReference type="Pfam" id="PF18962"/>
    </source>
</evidence>
<dbReference type="Pfam" id="PF14200">
    <property type="entry name" value="RicinB_lectin_2"/>
    <property type="match status" value="2"/>
</dbReference>
<dbReference type="InterPro" id="IPR006626">
    <property type="entry name" value="PbH1"/>
</dbReference>
<reference evidence="4" key="1">
    <citation type="journal article" date="2019" name="Int. J. Syst. Evol. Microbiol.">
        <title>The Global Catalogue of Microorganisms (GCM) 10K type strain sequencing project: providing services to taxonomists for standard genome sequencing and annotation.</title>
        <authorList>
            <consortium name="The Broad Institute Genomics Platform"/>
            <consortium name="The Broad Institute Genome Sequencing Center for Infectious Disease"/>
            <person name="Wu L."/>
            <person name="Ma J."/>
        </authorList>
    </citation>
    <scope>NUCLEOTIDE SEQUENCE [LARGE SCALE GENOMIC DNA]</scope>
    <source>
        <strain evidence="4">KCTC 42217</strain>
    </source>
</reference>
<dbReference type="Gene3D" id="2.80.10.50">
    <property type="match status" value="2"/>
</dbReference>
<evidence type="ECO:0000313" key="3">
    <source>
        <dbReference type="EMBL" id="MFD2160890.1"/>
    </source>
</evidence>
<name>A0ABW4ZFT3_9SPHI</name>
<protein>
    <submittedName>
        <fullName evidence="3">RICIN domain-containing protein</fullName>
    </submittedName>
</protein>
<organism evidence="3 4">
    <name type="scientific">Paradesertivirga mongoliensis</name>
    <dbReference type="NCBI Taxonomy" id="2100740"/>
    <lineage>
        <taxon>Bacteria</taxon>
        <taxon>Pseudomonadati</taxon>
        <taxon>Bacteroidota</taxon>
        <taxon>Sphingobacteriia</taxon>
        <taxon>Sphingobacteriales</taxon>
        <taxon>Sphingobacteriaceae</taxon>
        <taxon>Paradesertivirga</taxon>
    </lineage>
</organism>
<dbReference type="NCBIfam" id="TIGR04183">
    <property type="entry name" value="Por_Secre_tail"/>
    <property type="match status" value="1"/>
</dbReference>
<dbReference type="EMBL" id="JBHUHZ010000001">
    <property type="protein sequence ID" value="MFD2160890.1"/>
    <property type="molecule type" value="Genomic_DNA"/>
</dbReference>
<feature type="domain" description="Secretion system C-terminal sorting" evidence="2">
    <location>
        <begin position="503"/>
        <end position="574"/>
    </location>
</feature>
<evidence type="ECO:0000259" key="1">
    <source>
        <dbReference type="Pfam" id="PF14200"/>
    </source>
</evidence>
<accession>A0ABW4ZFT3</accession>
<dbReference type="InterPro" id="IPR000772">
    <property type="entry name" value="Ricin_B_lectin"/>
</dbReference>
<feature type="domain" description="Ricin B lectin" evidence="1">
    <location>
        <begin position="339"/>
        <end position="414"/>
    </location>
</feature>
<dbReference type="SUPFAM" id="SSF50370">
    <property type="entry name" value="Ricin B-like lectins"/>
    <property type="match status" value="1"/>
</dbReference>
<sequence>MEHNYNQKFPQHRYSNLNTKFMRKLLWFMCTSLLSLGLHTVFANKAQAYTNEVRQSGSSYIWRINDVDQGSTSSLATAINNCIGTGNREIHILSGGTLSEQINLQPGLTMYCHNVTFNKNHTGYGFFRDGSGPIKIYDMTFNNNSNMGIRISRASDIYIQNVKIYGGSIGIRVDSHPSRPYEEGRWVYNLHVQDCRFENGSSHGLETYGVDGFKAYGIVARNMGECGVLLNKTVNGTLGTVDAYRCSYGGGYAGLRLANNCGNVTTEKLIARECGRGYFVLTGSNNNHLNNAEITDCTDIGIWLENVTNCSVKAGCTNSGVAVSGSGSYANVSNSCATSSSYYQIRNRGTGLYLDGMGRTTNGSACGQYANTTHVNSQWEMIAAGTYYQLRNRGTGLFLDGMGSTSNGADLGQWANTTHVNSQWSVQLYSGNYNRIQNRGTGLYIDGMGRTANGSACGQWANTTHVNAQWELIPVSGSSIASSNSSEELALRQIDENNELMAYPNPASNVLNISLPSQSKNGAAVKLLDAAGRTVHKGSISGSSHALNIESLSEGFYFLIVDDGTKTYKEKIVVE</sequence>
<gene>
    <name evidence="3" type="ORF">ACFSJU_00660</name>
</gene>
<dbReference type="InterPro" id="IPR011050">
    <property type="entry name" value="Pectin_lyase_fold/virulence"/>
</dbReference>
<dbReference type="SUPFAM" id="SSF51126">
    <property type="entry name" value="Pectin lyase-like"/>
    <property type="match status" value="1"/>
</dbReference>
<dbReference type="SMART" id="SM00710">
    <property type="entry name" value="PbH1"/>
    <property type="match status" value="4"/>
</dbReference>
<dbReference type="InterPro" id="IPR012334">
    <property type="entry name" value="Pectin_lyas_fold"/>
</dbReference>
<dbReference type="RefSeq" id="WP_379125454.1">
    <property type="nucleotide sequence ID" value="NZ_JBHUHZ010000001.1"/>
</dbReference>
<comment type="caution">
    <text evidence="3">The sequence shown here is derived from an EMBL/GenBank/DDBJ whole genome shotgun (WGS) entry which is preliminary data.</text>
</comment>
<dbReference type="InterPro" id="IPR026444">
    <property type="entry name" value="Secre_tail"/>
</dbReference>
<evidence type="ECO:0000313" key="4">
    <source>
        <dbReference type="Proteomes" id="UP001597387"/>
    </source>
</evidence>
<dbReference type="CDD" id="cd00161">
    <property type="entry name" value="beta-trefoil_Ricin-like"/>
    <property type="match status" value="1"/>
</dbReference>
<dbReference type="Pfam" id="PF18962">
    <property type="entry name" value="Por_Secre_tail"/>
    <property type="match status" value="1"/>
</dbReference>
<proteinExistence type="predicted"/>
<dbReference type="PROSITE" id="PS50231">
    <property type="entry name" value="RICIN_B_LECTIN"/>
    <property type="match status" value="1"/>
</dbReference>
<dbReference type="Gene3D" id="2.160.20.10">
    <property type="entry name" value="Single-stranded right-handed beta-helix, Pectin lyase-like"/>
    <property type="match status" value="1"/>
</dbReference>